<dbReference type="OrthoDB" id="5218421at2759"/>
<dbReference type="Proteomes" id="UP000799766">
    <property type="component" value="Unassembled WGS sequence"/>
</dbReference>
<dbReference type="AlphaFoldDB" id="A0A6A6NVV0"/>
<protein>
    <submittedName>
        <fullName evidence="2">Uncharacterized protein</fullName>
    </submittedName>
</protein>
<sequence length="70" mass="7838">EQNSGVYIQPGTTYSEPMTAQHNFANTYDLSHPQQAMSSYSKVMLQHTQRQLQTATSSARRRSQGSSTTE</sequence>
<feature type="non-terminal residue" evidence="2">
    <location>
        <position position="70"/>
    </location>
</feature>
<evidence type="ECO:0000313" key="2">
    <source>
        <dbReference type="EMBL" id="KAF2455597.1"/>
    </source>
</evidence>
<evidence type="ECO:0000256" key="1">
    <source>
        <dbReference type="SAM" id="MobiDB-lite"/>
    </source>
</evidence>
<name>A0A6A6NVV0_9PEZI</name>
<evidence type="ECO:0000313" key="3">
    <source>
        <dbReference type="Proteomes" id="UP000799766"/>
    </source>
</evidence>
<proteinExistence type="predicted"/>
<gene>
    <name evidence="2" type="ORF">BDY21DRAFT_267954</name>
</gene>
<dbReference type="EMBL" id="MU001686">
    <property type="protein sequence ID" value="KAF2455597.1"/>
    <property type="molecule type" value="Genomic_DNA"/>
</dbReference>
<feature type="region of interest" description="Disordered" evidence="1">
    <location>
        <begin position="43"/>
        <end position="70"/>
    </location>
</feature>
<organism evidence="2 3">
    <name type="scientific">Lineolata rhizophorae</name>
    <dbReference type="NCBI Taxonomy" id="578093"/>
    <lineage>
        <taxon>Eukaryota</taxon>
        <taxon>Fungi</taxon>
        <taxon>Dikarya</taxon>
        <taxon>Ascomycota</taxon>
        <taxon>Pezizomycotina</taxon>
        <taxon>Dothideomycetes</taxon>
        <taxon>Dothideomycetes incertae sedis</taxon>
        <taxon>Lineolatales</taxon>
        <taxon>Lineolataceae</taxon>
        <taxon>Lineolata</taxon>
    </lineage>
</organism>
<reference evidence="2" key="1">
    <citation type="journal article" date="2020" name="Stud. Mycol.">
        <title>101 Dothideomycetes genomes: a test case for predicting lifestyles and emergence of pathogens.</title>
        <authorList>
            <person name="Haridas S."/>
            <person name="Albert R."/>
            <person name="Binder M."/>
            <person name="Bloem J."/>
            <person name="Labutti K."/>
            <person name="Salamov A."/>
            <person name="Andreopoulos B."/>
            <person name="Baker S."/>
            <person name="Barry K."/>
            <person name="Bills G."/>
            <person name="Bluhm B."/>
            <person name="Cannon C."/>
            <person name="Castanera R."/>
            <person name="Culley D."/>
            <person name="Daum C."/>
            <person name="Ezra D."/>
            <person name="Gonzalez J."/>
            <person name="Henrissat B."/>
            <person name="Kuo A."/>
            <person name="Liang C."/>
            <person name="Lipzen A."/>
            <person name="Lutzoni F."/>
            <person name="Magnuson J."/>
            <person name="Mondo S."/>
            <person name="Nolan M."/>
            <person name="Ohm R."/>
            <person name="Pangilinan J."/>
            <person name="Park H.-J."/>
            <person name="Ramirez L."/>
            <person name="Alfaro M."/>
            <person name="Sun H."/>
            <person name="Tritt A."/>
            <person name="Yoshinaga Y."/>
            <person name="Zwiers L.-H."/>
            <person name="Turgeon B."/>
            <person name="Goodwin S."/>
            <person name="Spatafora J."/>
            <person name="Crous P."/>
            <person name="Grigoriev I."/>
        </authorList>
    </citation>
    <scope>NUCLEOTIDE SEQUENCE</scope>
    <source>
        <strain evidence="2">ATCC 16933</strain>
    </source>
</reference>
<keyword evidence="3" id="KW-1185">Reference proteome</keyword>
<accession>A0A6A6NVV0</accession>
<feature type="non-terminal residue" evidence="2">
    <location>
        <position position="1"/>
    </location>
</feature>